<keyword evidence="6 7" id="KW-0408">Iron</keyword>
<dbReference type="CDD" id="cd11041">
    <property type="entry name" value="CYP503A1-like"/>
    <property type="match status" value="1"/>
</dbReference>
<dbReference type="InterPro" id="IPR002403">
    <property type="entry name" value="Cyt_P450_E_grp-IV"/>
</dbReference>
<gene>
    <name evidence="9" type="ORF">EJ02DRAFT_505912</name>
</gene>
<dbReference type="PANTHER" id="PTHR46206">
    <property type="entry name" value="CYTOCHROME P450"/>
    <property type="match status" value="1"/>
</dbReference>
<organism evidence="9 10">
    <name type="scientific">Clathrospora elynae</name>
    <dbReference type="NCBI Taxonomy" id="706981"/>
    <lineage>
        <taxon>Eukaryota</taxon>
        <taxon>Fungi</taxon>
        <taxon>Dikarya</taxon>
        <taxon>Ascomycota</taxon>
        <taxon>Pezizomycotina</taxon>
        <taxon>Dothideomycetes</taxon>
        <taxon>Pleosporomycetidae</taxon>
        <taxon>Pleosporales</taxon>
        <taxon>Diademaceae</taxon>
        <taxon>Clathrospora</taxon>
    </lineage>
</organism>
<comment type="similarity">
    <text evidence="3">Belongs to the cytochrome P450 family.</text>
</comment>
<dbReference type="PRINTS" id="PR00465">
    <property type="entry name" value="EP450IV"/>
</dbReference>
<dbReference type="GO" id="GO:0016705">
    <property type="term" value="F:oxidoreductase activity, acting on paired donors, with incorporation or reduction of molecular oxygen"/>
    <property type="evidence" value="ECO:0007669"/>
    <property type="project" value="InterPro"/>
</dbReference>
<dbReference type="OrthoDB" id="1844152at2759"/>
<evidence type="ECO:0000256" key="2">
    <source>
        <dbReference type="ARBA" id="ARBA00004685"/>
    </source>
</evidence>
<evidence type="ECO:0000256" key="6">
    <source>
        <dbReference type="ARBA" id="ARBA00023004"/>
    </source>
</evidence>
<reference evidence="9" key="1">
    <citation type="journal article" date="2020" name="Stud. Mycol.">
        <title>101 Dothideomycetes genomes: a test case for predicting lifestyles and emergence of pathogens.</title>
        <authorList>
            <person name="Haridas S."/>
            <person name="Albert R."/>
            <person name="Binder M."/>
            <person name="Bloem J."/>
            <person name="Labutti K."/>
            <person name="Salamov A."/>
            <person name="Andreopoulos B."/>
            <person name="Baker S."/>
            <person name="Barry K."/>
            <person name="Bills G."/>
            <person name="Bluhm B."/>
            <person name="Cannon C."/>
            <person name="Castanera R."/>
            <person name="Culley D."/>
            <person name="Daum C."/>
            <person name="Ezra D."/>
            <person name="Gonzalez J."/>
            <person name="Henrissat B."/>
            <person name="Kuo A."/>
            <person name="Liang C."/>
            <person name="Lipzen A."/>
            <person name="Lutzoni F."/>
            <person name="Magnuson J."/>
            <person name="Mondo S."/>
            <person name="Nolan M."/>
            <person name="Ohm R."/>
            <person name="Pangilinan J."/>
            <person name="Park H.-J."/>
            <person name="Ramirez L."/>
            <person name="Alfaro M."/>
            <person name="Sun H."/>
            <person name="Tritt A."/>
            <person name="Yoshinaga Y."/>
            <person name="Zwiers L.-H."/>
            <person name="Turgeon B."/>
            <person name="Goodwin S."/>
            <person name="Spatafora J."/>
            <person name="Crous P."/>
            <person name="Grigoriev I."/>
        </authorList>
    </citation>
    <scope>NUCLEOTIDE SEQUENCE</scope>
    <source>
        <strain evidence="9">CBS 161.51</strain>
    </source>
</reference>
<keyword evidence="7" id="KW-0349">Heme</keyword>
<keyword evidence="4 7" id="KW-0479">Metal-binding</keyword>
<comment type="cofactor">
    <cofactor evidence="1 7">
        <name>heme</name>
        <dbReference type="ChEBI" id="CHEBI:30413"/>
    </cofactor>
</comment>
<keyword evidence="8" id="KW-0732">Signal</keyword>
<proteinExistence type="inferred from homology"/>
<dbReference type="GO" id="GO:0005506">
    <property type="term" value="F:iron ion binding"/>
    <property type="evidence" value="ECO:0007669"/>
    <property type="project" value="InterPro"/>
</dbReference>
<evidence type="ECO:0000313" key="9">
    <source>
        <dbReference type="EMBL" id="KAF1937571.1"/>
    </source>
</evidence>
<feature type="chain" id="PRO_5025650763" evidence="8">
    <location>
        <begin position="23"/>
        <end position="498"/>
    </location>
</feature>
<evidence type="ECO:0000256" key="4">
    <source>
        <dbReference type="ARBA" id="ARBA00022723"/>
    </source>
</evidence>
<dbReference type="GO" id="GO:0020037">
    <property type="term" value="F:heme binding"/>
    <property type="evidence" value="ECO:0007669"/>
    <property type="project" value="InterPro"/>
</dbReference>
<keyword evidence="10" id="KW-1185">Reference proteome</keyword>
<dbReference type="Gene3D" id="1.10.630.10">
    <property type="entry name" value="Cytochrome P450"/>
    <property type="match status" value="1"/>
</dbReference>
<dbReference type="AlphaFoldDB" id="A0A6A5SA87"/>
<feature type="signal peptide" evidence="8">
    <location>
        <begin position="1"/>
        <end position="22"/>
    </location>
</feature>
<dbReference type="SUPFAM" id="SSF48264">
    <property type="entry name" value="Cytochrome P450"/>
    <property type="match status" value="1"/>
</dbReference>
<dbReference type="InterPro" id="IPR001128">
    <property type="entry name" value="Cyt_P450"/>
</dbReference>
<feature type="binding site" description="axial binding residue" evidence="7">
    <location>
        <position position="441"/>
    </location>
    <ligand>
        <name>heme</name>
        <dbReference type="ChEBI" id="CHEBI:30413"/>
    </ligand>
    <ligandPart>
        <name>Fe</name>
        <dbReference type="ChEBI" id="CHEBI:18248"/>
    </ligandPart>
</feature>
<comment type="pathway">
    <text evidence="2">Mycotoxin biosynthesis.</text>
</comment>
<evidence type="ECO:0000313" key="10">
    <source>
        <dbReference type="Proteomes" id="UP000800038"/>
    </source>
</evidence>
<dbReference type="EMBL" id="ML976133">
    <property type="protein sequence ID" value="KAF1937571.1"/>
    <property type="molecule type" value="Genomic_DNA"/>
</dbReference>
<dbReference type="Pfam" id="PF00067">
    <property type="entry name" value="p450"/>
    <property type="match status" value="1"/>
</dbReference>
<sequence>MTYISHLAIAVVLGLLLHRLYSAHKAGQLQRLLHIPDVKFDHDDNQAHYISSTKEILHKGYIKYNKKGQAFRIRNPVDEGSPQVIMSKTYLDEVKNAGEDLLSFPLYSIQSFLLRLSGSILPSLPASHITRIDLNKNLGELAPVMKDECVETFKAMIPPCEDWTTLKPWDTFLPTVARITGRVLVGPELCRNPEWIGLTIQNTQGIMKHAMGIRAIYPKMWQWLAPWTYPGRHELPALRKRAAELLEPVFLERVNAKPGNEKRRDAIQWLIDGSGGKPITPKEVSDSLLFLFMAGIHSTSATIVSIVYDLIAHPEIVSELIQEIKSVQAESPEWSKNSLGKLRKMDSFMKESQRLHPVGLVTVQRCTVRPHTFSDGLHVPANTFMMFPTYEFTHDPETYPDPDKFDAWRFYRMREAGDPTKFHFATVSNDSTNFGAGFHACPGRFFVAHELKIILSELLLNYDLKFVQGTDRPQDGHHDFTVIPCTQTELLIRRKHGV</sequence>
<dbReference type="Proteomes" id="UP000800038">
    <property type="component" value="Unassembled WGS sequence"/>
</dbReference>
<evidence type="ECO:0000256" key="7">
    <source>
        <dbReference type="PIRSR" id="PIRSR602403-1"/>
    </source>
</evidence>
<evidence type="ECO:0000256" key="8">
    <source>
        <dbReference type="SAM" id="SignalP"/>
    </source>
</evidence>
<keyword evidence="5" id="KW-0560">Oxidoreductase</keyword>
<protein>
    <submittedName>
        <fullName evidence="9">Cytochrome P450</fullName>
    </submittedName>
</protein>
<dbReference type="GO" id="GO:0004497">
    <property type="term" value="F:monooxygenase activity"/>
    <property type="evidence" value="ECO:0007669"/>
    <property type="project" value="InterPro"/>
</dbReference>
<evidence type="ECO:0000256" key="3">
    <source>
        <dbReference type="ARBA" id="ARBA00010617"/>
    </source>
</evidence>
<accession>A0A6A5SA87</accession>
<dbReference type="InterPro" id="IPR036396">
    <property type="entry name" value="Cyt_P450_sf"/>
</dbReference>
<name>A0A6A5SA87_9PLEO</name>
<evidence type="ECO:0000256" key="5">
    <source>
        <dbReference type="ARBA" id="ARBA00023002"/>
    </source>
</evidence>
<evidence type="ECO:0000256" key="1">
    <source>
        <dbReference type="ARBA" id="ARBA00001971"/>
    </source>
</evidence>